<dbReference type="InterPro" id="IPR000182">
    <property type="entry name" value="GNAT_dom"/>
</dbReference>
<dbReference type="Proteomes" id="UP001226434">
    <property type="component" value="Unassembled WGS sequence"/>
</dbReference>
<comment type="caution">
    <text evidence="4">The sequence shown here is derived from an EMBL/GenBank/DDBJ whole genome shotgun (WGS) entry which is preliminary data.</text>
</comment>
<dbReference type="EMBL" id="JASBRG010000006">
    <property type="protein sequence ID" value="MDI3320135.1"/>
    <property type="molecule type" value="Genomic_DNA"/>
</dbReference>
<keyword evidence="2" id="KW-0012">Acyltransferase</keyword>
<keyword evidence="5" id="KW-1185">Reference proteome</keyword>
<evidence type="ECO:0000259" key="3">
    <source>
        <dbReference type="PROSITE" id="PS51186"/>
    </source>
</evidence>
<gene>
    <name evidence="4" type="ORF">QJ048_10150</name>
</gene>
<name>A0ABT6RC49_9BACT</name>
<dbReference type="PANTHER" id="PTHR43877">
    <property type="entry name" value="AMINOALKYLPHOSPHONATE N-ACETYLTRANSFERASE-RELATED-RELATED"/>
    <property type="match status" value="1"/>
</dbReference>
<evidence type="ECO:0000256" key="1">
    <source>
        <dbReference type="ARBA" id="ARBA00022679"/>
    </source>
</evidence>
<dbReference type="RefSeq" id="WP_282334233.1">
    <property type="nucleotide sequence ID" value="NZ_JASBRG010000006.1"/>
</dbReference>
<evidence type="ECO:0000313" key="4">
    <source>
        <dbReference type="EMBL" id="MDI3320135.1"/>
    </source>
</evidence>
<feature type="domain" description="N-acetyltransferase" evidence="3">
    <location>
        <begin position="2"/>
        <end position="146"/>
    </location>
</feature>
<dbReference type="Gene3D" id="3.40.630.30">
    <property type="match status" value="1"/>
</dbReference>
<organism evidence="4 5">
    <name type="scientific">Pinibacter soli</name>
    <dbReference type="NCBI Taxonomy" id="3044211"/>
    <lineage>
        <taxon>Bacteria</taxon>
        <taxon>Pseudomonadati</taxon>
        <taxon>Bacteroidota</taxon>
        <taxon>Chitinophagia</taxon>
        <taxon>Chitinophagales</taxon>
        <taxon>Chitinophagaceae</taxon>
        <taxon>Pinibacter</taxon>
    </lineage>
</organism>
<dbReference type="PROSITE" id="PS51186">
    <property type="entry name" value="GNAT"/>
    <property type="match status" value="1"/>
</dbReference>
<keyword evidence="1" id="KW-0808">Transferase</keyword>
<dbReference type="PANTHER" id="PTHR43877:SF2">
    <property type="entry name" value="AMINOALKYLPHOSPHONATE N-ACETYLTRANSFERASE-RELATED"/>
    <property type="match status" value="1"/>
</dbReference>
<dbReference type="InterPro" id="IPR016181">
    <property type="entry name" value="Acyl_CoA_acyltransferase"/>
</dbReference>
<reference evidence="4 5" key="1">
    <citation type="submission" date="2023-05" db="EMBL/GenBank/DDBJ databases">
        <title>Genome sequence of Pinibacter sp. MAH-24.</title>
        <authorList>
            <person name="Huq M.A."/>
        </authorList>
    </citation>
    <scope>NUCLEOTIDE SEQUENCE [LARGE SCALE GENOMIC DNA]</scope>
    <source>
        <strain evidence="4 5">MAH-24</strain>
    </source>
</reference>
<sequence length="146" mass="16693">MVTIRPATINDLEVVADLFDQYRIFYKQTSDVTKAKEFLKERIEKNESAIIIAFVNDEAVGFTQLYPIFSSVSMRRAWLLNDLFVKPSARKTGVGNKLLNAAKDFGAETNAKWLILETSEDNFTAQSVYEGNGWQKSSSFFYHFDL</sequence>
<protein>
    <submittedName>
        <fullName evidence="4">GNAT family N-acetyltransferase</fullName>
    </submittedName>
</protein>
<dbReference type="CDD" id="cd04301">
    <property type="entry name" value="NAT_SF"/>
    <property type="match status" value="1"/>
</dbReference>
<evidence type="ECO:0000256" key="2">
    <source>
        <dbReference type="ARBA" id="ARBA00023315"/>
    </source>
</evidence>
<dbReference type="InterPro" id="IPR050832">
    <property type="entry name" value="Bact_Acetyltransf"/>
</dbReference>
<dbReference type="SUPFAM" id="SSF55729">
    <property type="entry name" value="Acyl-CoA N-acyltransferases (Nat)"/>
    <property type="match status" value="1"/>
</dbReference>
<evidence type="ECO:0000313" key="5">
    <source>
        <dbReference type="Proteomes" id="UP001226434"/>
    </source>
</evidence>
<accession>A0ABT6RC49</accession>
<dbReference type="Pfam" id="PF00583">
    <property type="entry name" value="Acetyltransf_1"/>
    <property type="match status" value="1"/>
</dbReference>
<proteinExistence type="predicted"/>